<feature type="transmembrane region" description="Helical" evidence="1">
    <location>
        <begin position="49"/>
        <end position="68"/>
    </location>
</feature>
<evidence type="ECO:0000313" key="3">
    <source>
        <dbReference type="Proteomes" id="UP001140091"/>
    </source>
</evidence>
<name>A0A9W8MES4_9AGAR</name>
<dbReference type="Proteomes" id="UP001140091">
    <property type="component" value="Unassembled WGS sequence"/>
</dbReference>
<proteinExistence type="predicted"/>
<keyword evidence="1" id="KW-0472">Membrane</keyword>
<dbReference type="EMBL" id="JANBPK010000950">
    <property type="protein sequence ID" value="KAJ2927936.1"/>
    <property type="molecule type" value="Genomic_DNA"/>
</dbReference>
<feature type="transmembrane region" description="Helical" evidence="1">
    <location>
        <begin position="155"/>
        <end position="176"/>
    </location>
</feature>
<dbReference type="OrthoDB" id="2645170at2759"/>
<feature type="transmembrane region" description="Helical" evidence="1">
    <location>
        <begin position="196"/>
        <end position="216"/>
    </location>
</feature>
<keyword evidence="1" id="KW-1133">Transmembrane helix</keyword>
<sequence length="294" mass="33030">MPHGYSQLADYVQTLPMEVGSLISSSKTNLKYISQVKFMWSAQPGIVKVLFFLNRYLCFDIIASYLLGAVANTKVCHGSFIVSSSFGVIGIALSEAIMFVRLYALSGRKKIVGYLLGAQYALVHMASLAILGVSISRMKYLIPCVPFETDNKPITIFFGMIVVNEFIVLGVTFYILLKKHWETRSPMMTLFYRDGVFYFIALAITSSANIAIIRLAPRVVNSILAARTILHLREESYQAKLSKARNERHGLGRMSQRKSEMSRAGTMDDIDTLAPIESRVCVYIETERTVQYED</sequence>
<feature type="non-terminal residue" evidence="2">
    <location>
        <position position="1"/>
    </location>
</feature>
<gene>
    <name evidence="2" type="ORF">H1R20_g9158</name>
</gene>
<comment type="caution">
    <text evidence="2">The sequence shown here is derived from an EMBL/GenBank/DDBJ whole genome shotgun (WGS) entry which is preliminary data.</text>
</comment>
<keyword evidence="3" id="KW-1185">Reference proteome</keyword>
<feature type="transmembrane region" description="Helical" evidence="1">
    <location>
        <begin position="80"/>
        <end position="104"/>
    </location>
</feature>
<reference evidence="2" key="1">
    <citation type="submission" date="2022-06" db="EMBL/GenBank/DDBJ databases">
        <title>Genome Sequence of Candolleomyces eurysporus.</title>
        <authorList>
            <person name="Buettner E."/>
        </authorList>
    </citation>
    <scope>NUCLEOTIDE SEQUENCE</scope>
    <source>
        <strain evidence="2">VTCC 930004</strain>
    </source>
</reference>
<accession>A0A9W8MES4</accession>
<evidence type="ECO:0000256" key="1">
    <source>
        <dbReference type="SAM" id="Phobius"/>
    </source>
</evidence>
<protein>
    <submittedName>
        <fullName evidence="2">Uncharacterized protein</fullName>
    </submittedName>
</protein>
<dbReference type="AlphaFoldDB" id="A0A9W8MES4"/>
<organism evidence="2 3">
    <name type="scientific">Candolleomyces eurysporus</name>
    <dbReference type="NCBI Taxonomy" id="2828524"/>
    <lineage>
        <taxon>Eukaryota</taxon>
        <taxon>Fungi</taxon>
        <taxon>Dikarya</taxon>
        <taxon>Basidiomycota</taxon>
        <taxon>Agaricomycotina</taxon>
        <taxon>Agaricomycetes</taxon>
        <taxon>Agaricomycetidae</taxon>
        <taxon>Agaricales</taxon>
        <taxon>Agaricineae</taxon>
        <taxon>Psathyrellaceae</taxon>
        <taxon>Candolleomyces</taxon>
    </lineage>
</organism>
<keyword evidence="1" id="KW-0812">Transmembrane</keyword>
<feature type="transmembrane region" description="Helical" evidence="1">
    <location>
        <begin position="111"/>
        <end position="135"/>
    </location>
</feature>
<evidence type="ECO:0000313" key="2">
    <source>
        <dbReference type="EMBL" id="KAJ2927936.1"/>
    </source>
</evidence>